<accession>A0AAV0ZVS0</accession>
<organism evidence="2 3">
    <name type="scientific">Vicia faba</name>
    <name type="common">Broad bean</name>
    <name type="synonym">Faba vulgaris</name>
    <dbReference type="NCBI Taxonomy" id="3906"/>
    <lineage>
        <taxon>Eukaryota</taxon>
        <taxon>Viridiplantae</taxon>
        <taxon>Streptophyta</taxon>
        <taxon>Embryophyta</taxon>
        <taxon>Tracheophyta</taxon>
        <taxon>Spermatophyta</taxon>
        <taxon>Magnoliopsida</taxon>
        <taxon>eudicotyledons</taxon>
        <taxon>Gunneridae</taxon>
        <taxon>Pentapetalae</taxon>
        <taxon>rosids</taxon>
        <taxon>fabids</taxon>
        <taxon>Fabales</taxon>
        <taxon>Fabaceae</taxon>
        <taxon>Papilionoideae</taxon>
        <taxon>50 kb inversion clade</taxon>
        <taxon>NPAAA clade</taxon>
        <taxon>Hologalegina</taxon>
        <taxon>IRL clade</taxon>
        <taxon>Fabeae</taxon>
        <taxon>Vicia</taxon>
    </lineage>
</organism>
<proteinExistence type="predicted"/>
<dbReference type="PANTHER" id="PTHR31672:SF13">
    <property type="entry name" value="F-BOX PROTEIN CPR30-LIKE"/>
    <property type="match status" value="1"/>
</dbReference>
<dbReference type="EMBL" id="OX451738">
    <property type="protein sequence ID" value="CAI8601701.1"/>
    <property type="molecule type" value="Genomic_DNA"/>
</dbReference>
<dbReference type="PANTHER" id="PTHR31672">
    <property type="entry name" value="BNACNNG10540D PROTEIN"/>
    <property type="match status" value="1"/>
</dbReference>
<dbReference type="CDD" id="cd22157">
    <property type="entry name" value="F-box_AtFBW1-like"/>
    <property type="match status" value="1"/>
</dbReference>
<dbReference type="Proteomes" id="UP001157006">
    <property type="component" value="Chromosome 3"/>
</dbReference>
<dbReference type="InterPro" id="IPR050796">
    <property type="entry name" value="SCF_F-box_component"/>
</dbReference>
<reference evidence="2 3" key="1">
    <citation type="submission" date="2023-01" db="EMBL/GenBank/DDBJ databases">
        <authorList>
            <person name="Kreplak J."/>
        </authorList>
    </citation>
    <scope>NUCLEOTIDE SEQUENCE [LARGE SCALE GENOMIC DNA]</scope>
</reference>
<dbReference type="SUPFAM" id="SSF81383">
    <property type="entry name" value="F-box domain"/>
    <property type="match status" value="1"/>
</dbReference>
<dbReference type="Gene3D" id="1.20.1280.50">
    <property type="match status" value="1"/>
</dbReference>
<evidence type="ECO:0000259" key="1">
    <source>
        <dbReference type="SMART" id="SM00256"/>
    </source>
</evidence>
<protein>
    <recommendedName>
        <fullName evidence="1">F-box domain-containing protein</fullName>
    </recommendedName>
</protein>
<name>A0AAV0ZVS0_VICFA</name>
<dbReference type="InterPro" id="IPR036047">
    <property type="entry name" value="F-box-like_dom_sf"/>
</dbReference>
<keyword evidence="3" id="KW-1185">Reference proteome</keyword>
<dbReference type="AlphaFoldDB" id="A0AAV0ZVS0"/>
<feature type="domain" description="F-box" evidence="1">
    <location>
        <begin position="24"/>
        <end position="64"/>
    </location>
</feature>
<dbReference type="SMART" id="SM00256">
    <property type="entry name" value="FBOX"/>
    <property type="match status" value="1"/>
</dbReference>
<evidence type="ECO:0000313" key="2">
    <source>
        <dbReference type="EMBL" id="CAI8601701.1"/>
    </source>
</evidence>
<dbReference type="InterPro" id="IPR001810">
    <property type="entry name" value="F-box_dom"/>
</dbReference>
<dbReference type="Pfam" id="PF00646">
    <property type="entry name" value="F-box"/>
    <property type="match status" value="1"/>
</dbReference>
<sequence length="190" mass="21790">MDAAETPPLPERKQPQQTLTSLHVSFDLVAEILCRLSVKHLIQLCCVCKSWNSLISHDSNLAKKHLRFSTSCHDRYHLVMNSADDSPELVLCHSPISSIFSSAAPTQFRYPLKEIKGDCYMETSACDGILCISIELMADCFVLLYDRFTNIYKIIAIHEMRSNKIEVYIHTLGTDYWRRIVTSFLNPEYL</sequence>
<evidence type="ECO:0000313" key="3">
    <source>
        <dbReference type="Proteomes" id="UP001157006"/>
    </source>
</evidence>
<gene>
    <name evidence="2" type="ORF">VFH_III007480</name>
</gene>